<comment type="caution">
    <text evidence="1">The sequence shown here is derived from an EMBL/GenBank/DDBJ whole genome shotgun (WGS) entry which is preliminary data.</text>
</comment>
<gene>
    <name evidence="1" type="ORF">KOR42_05650</name>
</gene>
<dbReference type="EMBL" id="SIHI01000001">
    <property type="protein sequence ID" value="TWT57207.1"/>
    <property type="molecule type" value="Genomic_DNA"/>
</dbReference>
<dbReference type="RefSeq" id="WP_146507072.1">
    <property type="nucleotide sequence ID" value="NZ_SIHI01000001.1"/>
</dbReference>
<organism evidence="1 2">
    <name type="scientific">Thalassoglobus neptunius</name>
    <dbReference type="NCBI Taxonomy" id="1938619"/>
    <lineage>
        <taxon>Bacteria</taxon>
        <taxon>Pseudomonadati</taxon>
        <taxon>Planctomycetota</taxon>
        <taxon>Planctomycetia</taxon>
        <taxon>Planctomycetales</taxon>
        <taxon>Planctomycetaceae</taxon>
        <taxon>Thalassoglobus</taxon>
    </lineage>
</organism>
<proteinExistence type="predicted"/>
<keyword evidence="2" id="KW-1185">Reference proteome</keyword>
<protein>
    <submittedName>
        <fullName evidence="1">Uncharacterized protein</fullName>
    </submittedName>
</protein>
<dbReference type="Proteomes" id="UP000317243">
    <property type="component" value="Unassembled WGS sequence"/>
</dbReference>
<dbReference type="AlphaFoldDB" id="A0A5C5X2F4"/>
<reference evidence="1 2" key="1">
    <citation type="submission" date="2019-02" db="EMBL/GenBank/DDBJ databases">
        <title>Deep-cultivation of Planctomycetes and their phenomic and genomic characterization uncovers novel biology.</title>
        <authorList>
            <person name="Wiegand S."/>
            <person name="Jogler M."/>
            <person name="Boedeker C."/>
            <person name="Pinto D."/>
            <person name="Vollmers J."/>
            <person name="Rivas-Marin E."/>
            <person name="Kohn T."/>
            <person name="Peeters S.H."/>
            <person name="Heuer A."/>
            <person name="Rast P."/>
            <person name="Oberbeckmann S."/>
            <person name="Bunk B."/>
            <person name="Jeske O."/>
            <person name="Meyerdierks A."/>
            <person name="Storesund J.E."/>
            <person name="Kallscheuer N."/>
            <person name="Luecker S."/>
            <person name="Lage O.M."/>
            <person name="Pohl T."/>
            <person name="Merkel B.J."/>
            <person name="Hornburger P."/>
            <person name="Mueller R.-W."/>
            <person name="Bruemmer F."/>
            <person name="Labrenz M."/>
            <person name="Spormann A.M."/>
            <person name="Op Den Camp H."/>
            <person name="Overmann J."/>
            <person name="Amann R."/>
            <person name="Jetten M.S.M."/>
            <person name="Mascher T."/>
            <person name="Medema M.H."/>
            <person name="Devos D.P."/>
            <person name="Kaster A.-K."/>
            <person name="Ovreas L."/>
            <person name="Rohde M."/>
            <person name="Galperin M.Y."/>
            <person name="Jogler C."/>
        </authorList>
    </citation>
    <scope>NUCLEOTIDE SEQUENCE [LARGE SCALE GENOMIC DNA]</scope>
    <source>
        <strain evidence="1 2">KOR42</strain>
    </source>
</reference>
<evidence type="ECO:0000313" key="1">
    <source>
        <dbReference type="EMBL" id="TWT57207.1"/>
    </source>
</evidence>
<sequence length="212" mass="24546">MSREFKVGDKVRVVRRVNDYSAWYDESVNRFGDASTGREVIRVYKSGNVLVDCDGEPHLFPASHLEPVTEEQQPEPEEIDPINKEYQTRKHGYRYVHYSSNGKEPRIYIGAYIEDGIEYPIRHTRSGNRFDDDATNMFDLVEVKPRVKRTVYLNVLKDEVEDYDSVFCYESREAADYSSSTDRVLCIKLNIDLPHGYGLNGDAKEFTITEPN</sequence>
<evidence type="ECO:0000313" key="2">
    <source>
        <dbReference type="Proteomes" id="UP000317243"/>
    </source>
</evidence>
<accession>A0A5C5X2F4</accession>
<name>A0A5C5X2F4_9PLAN</name>